<dbReference type="SUPFAM" id="SSF81301">
    <property type="entry name" value="Nucleotidyltransferase"/>
    <property type="match status" value="1"/>
</dbReference>
<evidence type="ECO:0000259" key="11">
    <source>
        <dbReference type="Pfam" id="PF12626"/>
    </source>
</evidence>
<comment type="function">
    <text evidence="7">Adds poly(A) tail to the 3' end of many RNAs, which usually targets these RNAs for decay. Plays a significant role in the global control of gene expression, through influencing the rate of transcript degradation, and in the general RNA quality control.</text>
</comment>
<dbReference type="Proteomes" id="UP000627715">
    <property type="component" value="Unassembled WGS sequence"/>
</dbReference>
<evidence type="ECO:0000313" key="14">
    <source>
        <dbReference type="Proteomes" id="UP000627715"/>
    </source>
</evidence>
<accession>A0A916QLV9</accession>
<comment type="similarity">
    <text evidence="7 8">Belongs to the tRNA nucleotidyltransferase/poly(A) polymerase family.</text>
</comment>
<evidence type="ECO:0000256" key="2">
    <source>
        <dbReference type="ARBA" id="ARBA00022679"/>
    </source>
</evidence>
<evidence type="ECO:0000256" key="4">
    <source>
        <dbReference type="ARBA" id="ARBA00022840"/>
    </source>
</evidence>
<evidence type="ECO:0000256" key="1">
    <source>
        <dbReference type="ARBA" id="ARBA00022664"/>
    </source>
</evidence>
<dbReference type="GO" id="GO:1990817">
    <property type="term" value="F:poly(A) RNA polymerase activity"/>
    <property type="evidence" value="ECO:0007669"/>
    <property type="project" value="UniProtKB-UniRule"/>
</dbReference>
<sequence>MLKRIAKLFLGKSTVSAPAKNAEKPAETDYTPRPAKQGQRQQRKSTAKKPQDGNSPADGFTLSPQDLASITPADVSIVKRDAHNISRRDISPAALKVLYRLGDAGYQAFLVGGGVRDLLLGGHPKDFDISTDATPEQVKSVFRNARIIGRRFKIVHVRFGREIIEVTTFRAHHDTEPLTEDQDRKSIKHLDSAHAASGMILRDNVYGKIDEDAIRRDFSVNAIYYTTKGFALLDFVDGLADIEARQIRMIGDPAVRYREDPVRLLRAVRLASKLGFEIESATKAPIKELAPLLASISSARLFDETVKLFTTGKAQQTFSMLREYDLADYLFKPALEALDQAKPVHARILEKAMSNTDLRLSQGKSITPAFMYAALLWPALHQQLAQLHNNSGRPPMPILQQAASQAIVEQLKFTAIPKRLTAMMREIWELQWRLAPRSAKQVESVYSHPKFRAAYDFLVLREEAGEDTAQAGQWWTAFQACDNAGQRAMMEQLVPPAGKKKNKRRRRKKPQETGKA</sequence>
<dbReference type="InterPro" id="IPR002646">
    <property type="entry name" value="PolA_pol_head_dom"/>
</dbReference>
<evidence type="ECO:0000256" key="9">
    <source>
        <dbReference type="SAM" id="MobiDB-lite"/>
    </source>
</evidence>
<protein>
    <recommendedName>
        <fullName evidence="7">Poly(A) polymerase I</fullName>
        <shortName evidence="7">PAP I</shortName>
        <ecNumber evidence="7">2.7.7.19</ecNumber>
    </recommendedName>
</protein>
<dbReference type="HAMAP" id="MF_00957">
    <property type="entry name" value="PolyA_pol"/>
    <property type="match status" value="1"/>
</dbReference>
<feature type="active site" evidence="7">
    <location>
        <position position="128"/>
    </location>
</feature>
<reference evidence="13" key="2">
    <citation type="submission" date="2020-09" db="EMBL/GenBank/DDBJ databases">
        <authorList>
            <person name="Sun Q."/>
            <person name="Zhou Y."/>
        </authorList>
    </citation>
    <scope>NUCLEOTIDE SEQUENCE</scope>
    <source>
        <strain evidence="13">CGMCC 1.15425</strain>
    </source>
</reference>
<feature type="active site" evidence="7">
    <location>
        <position position="126"/>
    </location>
</feature>
<gene>
    <name evidence="7 13" type="primary">pcnB</name>
    <name evidence="13" type="ORF">GCM10011403_21830</name>
</gene>
<dbReference type="InterPro" id="IPR032828">
    <property type="entry name" value="PolyA_RNA-bd"/>
</dbReference>
<comment type="caution">
    <text evidence="13">The sequence shown here is derived from an EMBL/GenBank/DDBJ whole genome shotgun (WGS) entry which is preliminary data.</text>
</comment>
<keyword evidence="6 7" id="KW-0804">Transcription</keyword>
<keyword evidence="2 7" id="KW-0808">Transferase</keyword>
<feature type="domain" description="Polymerase A arginine-rich C-terminal" evidence="11">
    <location>
        <begin position="392"/>
        <end position="509"/>
    </location>
</feature>
<dbReference type="GO" id="GO:0006397">
    <property type="term" value="P:mRNA processing"/>
    <property type="evidence" value="ECO:0007669"/>
    <property type="project" value="UniProtKB-KW"/>
</dbReference>
<dbReference type="InterPro" id="IPR010206">
    <property type="entry name" value="PolA_pol_I"/>
</dbReference>
<dbReference type="CDD" id="cd05398">
    <property type="entry name" value="NT_ClassII-CCAase"/>
    <property type="match status" value="1"/>
</dbReference>
<dbReference type="PANTHER" id="PTHR43051">
    <property type="entry name" value="POLYNUCLEOTIDE ADENYLYLTRANSFERASE FAMILY PROTEIN"/>
    <property type="match status" value="1"/>
</dbReference>
<dbReference type="PANTHER" id="PTHR43051:SF1">
    <property type="entry name" value="POLYNUCLEOTIDE ADENYLYLTRANSFERASE FAMILY PROTEIN"/>
    <property type="match status" value="1"/>
</dbReference>
<dbReference type="Pfam" id="PF12627">
    <property type="entry name" value="PolyA_pol_RNAbd"/>
    <property type="match status" value="1"/>
</dbReference>
<evidence type="ECO:0000256" key="5">
    <source>
        <dbReference type="ARBA" id="ARBA00022884"/>
    </source>
</evidence>
<feature type="region of interest" description="Disordered" evidence="9">
    <location>
        <begin position="16"/>
        <end position="64"/>
    </location>
</feature>
<dbReference type="NCBIfam" id="TIGR01942">
    <property type="entry name" value="pcnB"/>
    <property type="match status" value="1"/>
</dbReference>
<evidence type="ECO:0000313" key="13">
    <source>
        <dbReference type="EMBL" id="GFZ78415.1"/>
    </source>
</evidence>
<evidence type="ECO:0000259" key="12">
    <source>
        <dbReference type="Pfam" id="PF12627"/>
    </source>
</evidence>
<dbReference type="InterPro" id="IPR052191">
    <property type="entry name" value="tRNA_ntf/polyA_polymerase_I"/>
</dbReference>
<dbReference type="GO" id="GO:0005524">
    <property type="term" value="F:ATP binding"/>
    <property type="evidence" value="ECO:0007669"/>
    <property type="project" value="UniProtKB-UniRule"/>
</dbReference>
<proteinExistence type="inferred from homology"/>
<dbReference type="OrthoDB" id="9805698at2"/>
<dbReference type="AlphaFoldDB" id="A0A916QLV9"/>
<evidence type="ECO:0000256" key="7">
    <source>
        <dbReference type="HAMAP-Rule" id="MF_00957"/>
    </source>
</evidence>
<keyword evidence="5 7" id="KW-0694">RNA-binding</keyword>
<keyword evidence="3 7" id="KW-0547">Nucleotide-binding</keyword>
<dbReference type="GO" id="GO:0043633">
    <property type="term" value="P:polyadenylation-dependent RNA catabolic process"/>
    <property type="evidence" value="ECO:0007669"/>
    <property type="project" value="InterPro"/>
</dbReference>
<feature type="domain" description="tRNA nucleotidyltransferase/poly(A) polymerase RNA and SrmB- binding" evidence="12">
    <location>
        <begin position="275"/>
        <end position="336"/>
    </location>
</feature>
<dbReference type="Pfam" id="PF01743">
    <property type="entry name" value="PolyA_pol"/>
    <property type="match status" value="1"/>
</dbReference>
<dbReference type="SUPFAM" id="SSF81891">
    <property type="entry name" value="Poly A polymerase C-terminal region-like"/>
    <property type="match status" value="1"/>
</dbReference>
<dbReference type="Pfam" id="PF12626">
    <property type="entry name" value="PolyA_pol_arg_C"/>
    <property type="match status" value="1"/>
</dbReference>
<keyword evidence="1 7" id="KW-0507">mRNA processing</keyword>
<name>A0A916QLV9_9GAMM</name>
<feature type="domain" description="Poly A polymerase head" evidence="10">
    <location>
        <begin position="108"/>
        <end position="248"/>
    </location>
</feature>
<dbReference type="EC" id="2.7.7.19" evidence="7"/>
<feature type="active site" evidence="7">
    <location>
        <position position="217"/>
    </location>
</feature>
<dbReference type="Gene3D" id="1.10.3090.10">
    <property type="entry name" value="cca-adding enzyme, domain 2"/>
    <property type="match status" value="1"/>
</dbReference>
<feature type="compositionally biased region" description="Basic residues" evidence="9">
    <location>
        <begin position="498"/>
        <end position="509"/>
    </location>
</feature>
<dbReference type="InterPro" id="IPR043519">
    <property type="entry name" value="NT_sf"/>
</dbReference>
<dbReference type="RefSeq" id="WP_106387072.1">
    <property type="nucleotide sequence ID" value="NZ_BMIY01000009.1"/>
</dbReference>
<evidence type="ECO:0000256" key="3">
    <source>
        <dbReference type="ARBA" id="ARBA00022741"/>
    </source>
</evidence>
<feature type="region of interest" description="Disordered" evidence="9">
    <location>
        <begin position="491"/>
        <end position="516"/>
    </location>
</feature>
<evidence type="ECO:0000256" key="6">
    <source>
        <dbReference type="ARBA" id="ARBA00023163"/>
    </source>
</evidence>
<dbReference type="GO" id="GO:0003723">
    <property type="term" value="F:RNA binding"/>
    <property type="evidence" value="ECO:0007669"/>
    <property type="project" value="UniProtKB-UniRule"/>
</dbReference>
<dbReference type="EMBL" id="BMIY01000009">
    <property type="protein sequence ID" value="GFZ78415.1"/>
    <property type="molecule type" value="Genomic_DNA"/>
</dbReference>
<dbReference type="InterPro" id="IPR025866">
    <property type="entry name" value="PolyA_pol_arg_C_dom"/>
</dbReference>
<keyword evidence="4 7" id="KW-0067">ATP-binding</keyword>
<evidence type="ECO:0000259" key="10">
    <source>
        <dbReference type="Pfam" id="PF01743"/>
    </source>
</evidence>
<organism evidence="13 14">
    <name type="scientific">Pseudohongiella nitratireducens</name>
    <dbReference type="NCBI Taxonomy" id="1768907"/>
    <lineage>
        <taxon>Bacteria</taxon>
        <taxon>Pseudomonadati</taxon>
        <taxon>Pseudomonadota</taxon>
        <taxon>Gammaproteobacteria</taxon>
        <taxon>Pseudomonadales</taxon>
        <taxon>Pseudohongiellaceae</taxon>
        <taxon>Pseudohongiella</taxon>
    </lineage>
</organism>
<reference evidence="13" key="1">
    <citation type="journal article" date="2014" name="Int. J. Syst. Evol. Microbiol.">
        <title>Complete genome sequence of Corynebacterium casei LMG S-19264T (=DSM 44701T), isolated from a smear-ripened cheese.</title>
        <authorList>
            <consortium name="US DOE Joint Genome Institute (JGI-PGF)"/>
            <person name="Walter F."/>
            <person name="Albersmeier A."/>
            <person name="Kalinowski J."/>
            <person name="Ruckert C."/>
        </authorList>
    </citation>
    <scope>NUCLEOTIDE SEQUENCE</scope>
    <source>
        <strain evidence="13">CGMCC 1.15425</strain>
    </source>
</reference>
<comment type="catalytic activity">
    <reaction evidence="7">
        <text>RNA(n) + ATP = RNA(n)-3'-adenine ribonucleotide + diphosphate</text>
        <dbReference type="Rhea" id="RHEA:11332"/>
        <dbReference type="Rhea" id="RHEA-COMP:14527"/>
        <dbReference type="Rhea" id="RHEA-COMP:17347"/>
        <dbReference type="ChEBI" id="CHEBI:30616"/>
        <dbReference type="ChEBI" id="CHEBI:33019"/>
        <dbReference type="ChEBI" id="CHEBI:140395"/>
        <dbReference type="ChEBI" id="CHEBI:173115"/>
        <dbReference type="EC" id="2.7.7.19"/>
    </reaction>
</comment>
<evidence type="ECO:0000256" key="8">
    <source>
        <dbReference type="RuleBase" id="RU003953"/>
    </source>
</evidence>
<dbReference type="Gene3D" id="3.30.460.10">
    <property type="entry name" value="Beta Polymerase, domain 2"/>
    <property type="match status" value="1"/>
</dbReference>
<keyword evidence="14" id="KW-1185">Reference proteome</keyword>